<gene>
    <name evidence="1" type="ORF">GO816_11520</name>
</gene>
<dbReference type="RefSeq" id="WP_157542083.1">
    <property type="nucleotide sequence ID" value="NZ_WQLA01000004.1"/>
</dbReference>
<dbReference type="PROSITE" id="PS51257">
    <property type="entry name" value="PROKAR_LIPOPROTEIN"/>
    <property type="match status" value="1"/>
</dbReference>
<accession>A0A6I4IDT3</accession>
<dbReference type="OrthoDB" id="770741at2"/>
<dbReference type="EMBL" id="WQLA01000004">
    <property type="protein sequence ID" value="MVN91756.1"/>
    <property type="molecule type" value="Genomic_DNA"/>
</dbReference>
<protein>
    <submittedName>
        <fullName evidence="1">Uncharacterized protein</fullName>
    </submittedName>
</protein>
<keyword evidence="2" id="KW-1185">Reference proteome</keyword>
<reference evidence="1 2" key="1">
    <citation type="submission" date="2019-12" db="EMBL/GenBank/DDBJ databases">
        <title>Mucilaginibacter sp. HME9299 genome sequencing and assembly.</title>
        <authorList>
            <person name="Kang H."/>
            <person name="Kim H."/>
            <person name="Joh K."/>
        </authorList>
    </citation>
    <scope>NUCLEOTIDE SEQUENCE [LARGE SCALE GENOMIC DNA]</scope>
    <source>
        <strain evidence="1 2">HME9299</strain>
    </source>
</reference>
<sequence length="241" mass="27068">MLNLKTITVIIALAMIQACSTKPPKSAKPEIKPAVRDTSLTNKEIVKKRHEGDFAFVKYIDDGDYSQLIASEDKSSRSFINDADTTRSLNRGDLVKITWKDGTITMAGDDDAEVPAKLLIAVAKTGDGPVSKFRKLYPKKIKYTWATTEDYTSSYLDRLYLSAEYYLATTQNPLLRQAISNKQDITYSIEPQEKNGKSYTMLGIAPVGPNGSNVVQWLYIGDEDDKLYEYDLANDHLVEYK</sequence>
<evidence type="ECO:0000313" key="1">
    <source>
        <dbReference type="EMBL" id="MVN91756.1"/>
    </source>
</evidence>
<dbReference type="AlphaFoldDB" id="A0A6I4IDT3"/>
<comment type="caution">
    <text evidence="1">The sequence shown here is derived from an EMBL/GenBank/DDBJ whole genome shotgun (WGS) entry which is preliminary data.</text>
</comment>
<organism evidence="1 2">
    <name type="scientific">Mucilaginibacter aquatilis</name>
    <dbReference type="NCBI Taxonomy" id="1517760"/>
    <lineage>
        <taxon>Bacteria</taxon>
        <taxon>Pseudomonadati</taxon>
        <taxon>Bacteroidota</taxon>
        <taxon>Sphingobacteriia</taxon>
        <taxon>Sphingobacteriales</taxon>
        <taxon>Sphingobacteriaceae</taxon>
        <taxon>Mucilaginibacter</taxon>
    </lineage>
</organism>
<dbReference type="Proteomes" id="UP000434850">
    <property type="component" value="Unassembled WGS sequence"/>
</dbReference>
<evidence type="ECO:0000313" key="2">
    <source>
        <dbReference type="Proteomes" id="UP000434850"/>
    </source>
</evidence>
<proteinExistence type="predicted"/>
<name>A0A6I4IDT3_9SPHI</name>